<evidence type="ECO:0000313" key="8">
    <source>
        <dbReference type="EMBL" id="ACU52856.1"/>
    </source>
</evidence>
<dbReference type="GO" id="GO:0004081">
    <property type="term" value="F:bis(5'-nucleosyl)-tetraphosphatase (asymmetrical) activity"/>
    <property type="evidence" value="ECO:0007669"/>
    <property type="project" value="UniProtKB-ARBA"/>
</dbReference>
<keyword evidence="6 8" id="KW-0030">Aminoacyl-tRNA synthetase</keyword>
<reference evidence="8 9" key="1">
    <citation type="journal article" date="2009" name="Proc. Natl. Acad. Sci. U.S.A.">
        <title>Convergent evolution of metabolic roles in bacterial co-symbionts of insects.</title>
        <authorList>
            <person name="McCutcheon J.P."/>
            <person name="McDonald B.R."/>
            <person name="Moran N.A."/>
        </authorList>
    </citation>
    <scope>NUCLEOTIDE SEQUENCE [LARGE SCALE GENOMIC DNA]</scope>
    <source>
        <strain evidence="8 9">SMDSEM</strain>
    </source>
</reference>
<dbReference type="GO" id="GO:0005737">
    <property type="term" value="C:cytoplasm"/>
    <property type="evidence" value="ECO:0007669"/>
    <property type="project" value="TreeGrafter"/>
</dbReference>
<protein>
    <submittedName>
        <fullName evidence="8">Glycyl-tRNA synthetase</fullName>
    </submittedName>
</protein>
<dbReference type="InterPro" id="IPR004154">
    <property type="entry name" value="Anticodon-bd"/>
</dbReference>
<sequence length="499" mass="59894">MEKDDKKLKFIISHAKSYGFIFPSSEIYDGLKAVYDYGQYGISLKNNIKEYWWKSMTQLHENIVGIESSIFMHNKVWKASGHIDEFNDIILYNEKTKKSYRLDLLIEEFLEKINDYNWFLKNNSGMTIKFPNQLNLFKKEFKKNILSYIENCLNSKKILEIKNFLKKINFFETKNCFNFYKLNLMFIVYIKNIYNEKKIYLRPETAQGSILNFLNVKKTSKIKIPFGIAQIGKVFRNEITARQFLFRLREFEQMEMQFFISPGEEGKWYDYWKEYRLKWHLSLGFKKKNYRFYNHDKLAHYSQSACDIQFKFPFGFKELEGIHSRTDFDIKNHEIFSKKKIRYFDIKKNLSYRPYIIETSLGLDRMFLAIFSSSLKEEILKNNTKRIVLKLPYILAPIKAAILPLVKDKQLIVIGKKIFKRLKLDYSLIYDEKDSIGKRYRRQDAIGTPLCITIDYDSIKDNCVTIRFRDSMIQKRILILEIKKNIEKLIDLKKFLNFI</sequence>
<dbReference type="EMBL" id="CP001605">
    <property type="protein sequence ID" value="ACU52856.1"/>
    <property type="molecule type" value="Genomic_DNA"/>
</dbReference>
<dbReference type="InterPro" id="IPR002314">
    <property type="entry name" value="aa-tRNA-synt_IIb"/>
</dbReference>
<dbReference type="Gene3D" id="3.40.50.800">
    <property type="entry name" value="Anticodon-binding domain"/>
    <property type="match status" value="1"/>
</dbReference>
<feature type="domain" description="Aminoacyl-transfer RNA synthetases class-II family profile" evidence="7">
    <location>
        <begin position="185"/>
        <end position="404"/>
    </location>
</feature>
<keyword evidence="1" id="KW-0963">Cytoplasm</keyword>
<evidence type="ECO:0000256" key="6">
    <source>
        <dbReference type="ARBA" id="ARBA00023146"/>
    </source>
</evidence>
<dbReference type="GO" id="GO:0015966">
    <property type="term" value="P:diadenosine tetraphosphate biosynthetic process"/>
    <property type="evidence" value="ECO:0007669"/>
    <property type="project" value="UniProtKB-ARBA"/>
</dbReference>
<organism evidence="8 9">
    <name type="scientific">Karelsulcia muelleri (strain SMDSEM)</name>
    <name type="common">Sulcia muelleri</name>
    <dbReference type="NCBI Taxonomy" id="595499"/>
    <lineage>
        <taxon>Bacteria</taxon>
        <taxon>Pseudomonadati</taxon>
        <taxon>Bacteroidota</taxon>
        <taxon>Flavobacteriia</taxon>
        <taxon>Flavobacteriales</taxon>
        <taxon>Candidatus Karelsulcia</taxon>
    </lineage>
</organism>
<dbReference type="Proteomes" id="UP000008074">
    <property type="component" value="Chromosome"/>
</dbReference>
<dbReference type="SUPFAM" id="SSF52954">
    <property type="entry name" value="Class II aaRS ABD-related"/>
    <property type="match status" value="1"/>
</dbReference>
<gene>
    <name evidence="8" type="primary">glyS</name>
    <name evidence="8" type="ordered locus">SMDSEM_145</name>
</gene>
<evidence type="ECO:0000256" key="5">
    <source>
        <dbReference type="ARBA" id="ARBA00022917"/>
    </source>
</evidence>
<keyword evidence="2" id="KW-0436">Ligase</keyword>
<evidence type="ECO:0000313" key="9">
    <source>
        <dbReference type="Proteomes" id="UP000008074"/>
    </source>
</evidence>
<accession>C7LK94</accession>
<evidence type="ECO:0000256" key="1">
    <source>
        <dbReference type="ARBA" id="ARBA00022490"/>
    </source>
</evidence>
<dbReference type="FunFam" id="3.40.50.800:FF:000002">
    <property type="entry name" value="Glycine--tRNA ligase"/>
    <property type="match status" value="1"/>
</dbReference>
<dbReference type="NCBIfam" id="NF003211">
    <property type="entry name" value="PRK04173.1"/>
    <property type="match status" value="1"/>
</dbReference>
<dbReference type="PRINTS" id="PR01043">
    <property type="entry name" value="TRNASYNTHGLY"/>
</dbReference>
<dbReference type="AlphaFoldDB" id="C7LK94"/>
<dbReference type="HOGENOM" id="CLU_015515_2_1_10"/>
<dbReference type="GO" id="GO:0006426">
    <property type="term" value="P:glycyl-tRNA aminoacylation"/>
    <property type="evidence" value="ECO:0007669"/>
    <property type="project" value="TreeGrafter"/>
</dbReference>
<evidence type="ECO:0000256" key="4">
    <source>
        <dbReference type="ARBA" id="ARBA00022840"/>
    </source>
</evidence>
<dbReference type="PROSITE" id="PS50862">
    <property type="entry name" value="AA_TRNA_LIGASE_II"/>
    <property type="match status" value="1"/>
</dbReference>
<dbReference type="GO" id="GO:0004820">
    <property type="term" value="F:glycine-tRNA ligase activity"/>
    <property type="evidence" value="ECO:0007669"/>
    <property type="project" value="UniProtKB-ARBA"/>
</dbReference>
<dbReference type="PANTHER" id="PTHR10745">
    <property type="entry name" value="GLYCYL-TRNA SYNTHETASE/DNA POLYMERASE SUBUNIT GAMMA-2"/>
    <property type="match status" value="1"/>
</dbReference>
<dbReference type="InterPro" id="IPR036621">
    <property type="entry name" value="Anticodon-bd_dom_sf"/>
</dbReference>
<dbReference type="Pfam" id="PF03129">
    <property type="entry name" value="HGTP_anticodon"/>
    <property type="match status" value="1"/>
</dbReference>
<proteinExistence type="predicted"/>
<dbReference type="Gene3D" id="3.30.930.10">
    <property type="entry name" value="Bira Bifunctional Protein, Domain 2"/>
    <property type="match status" value="1"/>
</dbReference>
<evidence type="ECO:0000256" key="2">
    <source>
        <dbReference type="ARBA" id="ARBA00022598"/>
    </source>
</evidence>
<dbReference type="KEGG" id="sms:SMDSEM_145"/>
<dbReference type="InterPro" id="IPR006195">
    <property type="entry name" value="aa-tRNA-synth_II"/>
</dbReference>
<dbReference type="SUPFAM" id="SSF55681">
    <property type="entry name" value="Class II aaRS and biotin synthetases"/>
    <property type="match status" value="1"/>
</dbReference>
<dbReference type="GO" id="GO:0005524">
    <property type="term" value="F:ATP binding"/>
    <property type="evidence" value="ECO:0007669"/>
    <property type="project" value="UniProtKB-KW"/>
</dbReference>
<dbReference type="STRING" id="595499.SMDSEM_145"/>
<keyword evidence="4" id="KW-0067">ATP-binding</keyword>
<dbReference type="Pfam" id="PF00587">
    <property type="entry name" value="tRNA-synt_2b"/>
    <property type="match status" value="1"/>
</dbReference>
<keyword evidence="5" id="KW-0648">Protein biosynthesis</keyword>
<keyword evidence="3" id="KW-0547">Nucleotide-binding</keyword>
<evidence type="ECO:0000259" key="7">
    <source>
        <dbReference type="PROSITE" id="PS50862"/>
    </source>
</evidence>
<evidence type="ECO:0000256" key="3">
    <source>
        <dbReference type="ARBA" id="ARBA00022741"/>
    </source>
</evidence>
<dbReference type="GO" id="GO:0070062">
    <property type="term" value="C:extracellular exosome"/>
    <property type="evidence" value="ECO:0007669"/>
    <property type="project" value="UniProtKB-ARBA"/>
</dbReference>
<dbReference type="PANTHER" id="PTHR10745:SF8">
    <property type="entry name" value="DNA POLYMERASE SUBUNIT GAMMA-2, MITOCHONDRIAL"/>
    <property type="match status" value="1"/>
</dbReference>
<dbReference type="InterPro" id="IPR045864">
    <property type="entry name" value="aa-tRNA-synth_II/BPL/LPL"/>
</dbReference>
<dbReference type="GO" id="GO:1990742">
    <property type="term" value="C:microvesicle"/>
    <property type="evidence" value="ECO:0007669"/>
    <property type="project" value="UniProtKB-ARBA"/>
</dbReference>
<name>C7LK94_KARMS</name>
<dbReference type="InterPro" id="IPR027031">
    <property type="entry name" value="Gly-tRNA_synthase/POLG2"/>
</dbReference>